<feature type="compositionally biased region" description="Basic and acidic residues" evidence="15">
    <location>
        <begin position="415"/>
        <end position="433"/>
    </location>
</feature>
<sequence>MTALHDAWTAHLETVRWFGGKGSGARVVHLEPLAWWTPPDADPAVRSEIATLEDPRGRTEHYQFLVAHHGGAAPDGATVLGADPDTGAAITDATTDLVALAAFVAATAPDFAGVPVGVWAGEQSNTTLTLGDTDLYKLFRKVEPGPNLDTEVLVALSGGAVPEVRHRLVGDWPAGTLTDLGNICERIAGATDGWVLATRACADERDFADEAHALGVALRAVHDQLRDAFGEQTASGDVLAGVMGERLDAALDAAPQLAEHADALRARFDALRGSELRTQRVHGDFHLGQTLASPAGWTIIDFEGEPAKTAAERRAFDSVWRDVAGMTRSFDYARSAHADPSGPGATRWADRAREGFLQGYCEGTTQAAVLTAYETDKAVYEVLYELRNRPDWVDIPLRAVSDTGSGHHPATHHPSMTDHRNTEHSNTEQSKER</sequence>
<keyword evidence="7" id="KW-0808">Transferase</keyword>
<evidence type="ECO:0000256" key="12">
    <source>
        <dbReference type="ARBA" id="ARBA00023277"/>
    </source>
</evidence>
<evidence type="ECO:0000256" key="8">
    <source>
        <dbReference type="ARBA" id="ARBA00022741"/>
    </source>
</evidence>
<organism evidence="18 19">
    <name type="scientific">Propioniciclava soli</name>
    <dbReference type="NCBI Taxonomy" id="2775081"/>
    <lineage>
        <taxon>Bacteria</taxon>
        <taxon>Bacillati</taxon>
        <taxon>Actinomycetota</taxon>
        <taxon>Actinomycetes</taxon>
        <taxon>Propionibacteriales</taxon>
        <taxon>Propionibacteriaceae</taxon>
        <taxon>Propioniciclava</taxon>
    </lineage>
</organism>
<evidence type="ECO:0000256" key="13">
    <source>
        <dbReference type="ARBA" id="ARBA00031251"/>
    </source>
</evidence>
<keyword evidence="10" id="KW-0067">ATP-binding</keyword>
<evidence type="ECO:0000256" key="10">
    <source>
        <dbReference type="ARBA" id="ARBA00022840"/>
    </source>
</evidence>
<dbReference type="InterPro" id="IPR011009">
    <property type="entry name" value="Kinase-like_dom_sf"/>
</dbReference>
<evidence type="ECO:0000313" key="18">
    <source>
        <dbReference type="EMBL" id="WZW97131.1"/>
    </source>
</evidence>
<evidence type="ECO:0000256" key="4">
    <source>
        <dbReference type="ARBA" id="ARBA00011962"/>
    </source>
</evidence>
<accession>A0ABZ3C2X9</accession>
<dbReference type="Pfam" id="PF01636">
    <property type="entry name" value="APH"/>
    <property type="match status" value="1"/>
</dbReference>
<comment type="pathway">
    <text evidence="1">Glycan biosynthesis; glycogen biosynthesis.</text>
</comment>
<keyword evidence="12" id="KW-0119">Carbohydrate metabolism</keyword>
<keyword evidence="9" id="KW-0418">Kinase</keyword>
<keyword evidence="11" id="KW-0320">Glycogen biosynthesis</keyword>
<dbReference type="Proteomes" id="UP001434337">
    <property type="component" value="Chromosome"/>
</dbReference>
<dbReference type="Gene3D" id="3.90.1200.10">
    <property type="match status" value="1"/>
</dbReference>
<evidence type="ECO:0000256" key="1">
    <source>
        <dbReference type="ARBA" id="ARBA00004964"/>
    </source>
</evidence>
<evidence type="ECO:0000256" key="2">
    <source>
        <dbReference type="ARBA" id="ARBA00006219"/>
    </source>
</evidence>
<name>A0ABZ3C2X9_9ACTN</name>
<dbReference type="RefSeq" id="WP_342371663.1">
    <property type="nucleotide sequence ID" value="NZ_CP115965.1"/>
</dbReference>
<evidence type="ECO:0000256" key="14">
    <source>
        <dbReference type="ARBA" id="ARBA00049067"/>
    </source>
</evidence>
<proteinExistence type="inferred from homology"/>
<dbReference type="InterPro" id="IPR040999">
    <property type="entry name" value="Mak_N_cap"/>
</dbReference>
<evidence type="ECO:0000256" key="9">
    <source>
        <dbReference type="ARBA" id="ARBA00022777"/>
    </source>
</evidence>
<evidence type="ECO:0000259" key="16">
    <source>
        <dbReference type="Pfam" id="PF01636"/>
    </source>
</evidence>
<evidence type="ECO:0000313" key="19">
    <source>
        <dbReference type="Proteomes" id="UP001434337"/>
    </source>
</evidence>
<evidence type="ECO:0000256" key="15">
    <source>
        <dbReference type="SAM" id="MobiDB-lite"/>
    </source>
</evidence>
<dbReference type="SUPFAM" id="SSF56112">
    <property type="entry name" value="Protein kinase-like (PK-like)"/>
    <property type="match status" value="1"/>
</dbReference>
<gene>
    <name evidence="18" type="ORF">PCC79_09380</name>
</gene>
<comment type="subunit">
    <text evidence="3">Monomer.</text>
</comment>
<protein>
    <recommendedName>
        <fullName evidence="5">Maltokinase</fullName>
        <ecNumber evidence="4">2.7.1.175</ecNumber>
    </recommendedName>
    <alternativeName>
        <fullName evidence="13">Maltose-1-phosphate synthase</fullName>
    </alternativeName>
</protein>
<dbReference type="InterPro" id="IPR002575">
    <property type="entry name" value="Aminoglycoside_PTrfase"/>
</dbReference>
<keyword evidence="19" id="KW-1185">Reference proteome</keyword>
<reference evidence="18 19" key="1">
    <citation type="journal article" date="2023" name="Environ Microbiome">
        <title>A coral-associated actinobacterium mitigates coral bleaching under heat stress.</title>
        <authorList>
            <person name="Li J."/>
            <person name="Zou Y."/>
            <person name="Li Q."/>
            <person name="Zhang J."/>
            <person name="Bourne D.G."/>
            <person name="Lyu Y."/>
            <person name="Liu C."/>
            <person name="Zhang S."/>
        </authorList>
    </citation>
    <scope>NUCLEOTIDE SEQUENCE [LARGE SCALE GENOMIC DNA]</scope>
    <source>
        <strain evidence="18 19">SCSIO 13291</strain>
    </source>
</reference>
<comment type="catalytic activity">
    <reaction evidence="14">
        <text>D-maltose + ATP = alpha-maltose 1-phosphate + ADP + H(+)</text>
        <dbReference type="Rhea" id="RHEA:31915"/>
        <dbReference type="ChEBI" id="CHEBI:15378"/>
        <dbReference type="ChEBI" id="CHEBI:17306"/>
        <dbReference type="ChEBI" id="CHEBI:30616"/>
        <dbReference type="ChEBI" id="CHEBI:63576"/>
        <dbReference type="ChEBI" id="CHEBI:456216"/>
        <dbReference type="EC" id="2.7.1.175"/>
    </reaction>
</comment>
<feature type="domain" description="Maltokinase N-terminal cap" evidence="17">
    <location>
        <begin position="12"/>
        <end position="96"/>
    </location>
</feature>
<comment type="similarity">
    <text evidence="2">Belongs to the aminoglycoside phosphotransferase family.</text>
</comment>
<evidence type="ECO:0000256" key="3">
    <source>
        <dbReference type="ARBA" id="ARBA00011245"/>
    </source>
</evidence>
<feature type="domain" description="Aminoglycoside phosphotransferase" evidence="16">
    <location>
        <begin position="193"/>
        <end position="303"/>
    </location>
</feature>
<evidence type="ECO:0000256" key="6">
    <source>
        <dbReference type="ARBA" id="ARBA00022600"/>
    </source>
</evidence>
<keyword evidence="6" id="KW-0321">Glycogen metabolism</keyword>
<evidence type="ECO:0000256" key="11">
    <source>
        <dbReference type="ARBA" id="ARBA00023056"/>
    </source>
</evidence>
<evidence type="ECO:0000259" key="17">
    <source>
        <dbReference type="Pfam" id="PF18085"/>
    </source>
</evidence>
<evidence type="ECO:0000256" key="5">
    <source>
        <dbReference type="ARBA" id="ARBA00013882"/>
    </source>
</evidence>
<dbReference type="EMBL" id="CP115965">
    <property type="protein sequence ID" value="WZW97131.1"/>
    <property type="molecule type" value="Genomic_DNA"/>
</dbReference>
<feature type="region of interest" description="Disordered" evidence="15">
    <location>
        <begin position="403"/>
        <end position="433"/>
    </location>
</feature>
<dbReference type="EC" id="2.7.1.175" evidence="4"/>
<evidence type="ECO:0000256" key="7">
    <source>
        <dbReference type="ARBA" id="ARBA00022679"/>
    </source>
</evidence>
<keyword evidence="8" id="KW-0547">Nucleotide-binding</keyword>
<dbReference type="Pfam" id="PF18085">
    <property type="entry name" value="Mak_N_cap"/>
    <property type="match status" value="1"/>
</dbReference>